<dbReference type="RefSeq" id="WP_169400537.1">
    <property type="nucleotide sequence ID" value="NZ_BAAAJH010000020.1"/>
</dbReference>
<evidence type="ECO:0000313" key="2">
    <source>
        <dbReference type="EMBL" id="NMH82545.1"/>
    </source>
</evidence>
<dbReference type="Proteomes" id="UP001296706">
    <property type="component" value="Unassembled WGS sequence"/>
</dbReference>
<keyword evidence="3" id="KW-1185">Reference proteome</keyword>
<accession>A0ABX1RQ78</accession>
<comment type="caution">
    <text evidence="2">The sequence shown here is derived from an EMBL/GenBank/DDBJ whole genome shotgun (WGS) entry which is preliminary data.</text>
</comment>
<evidence type="ECO:0000313" key="3">
    <source>
        <dbReference type="Proteomes" id="UP001296706"/>
    </source>
</evidence>
<reference evidence="2 3" key="1">
    <citation type="submission" date="2020-04" db="EMBL/GenBank/DDBJ databases">
        <authorList>
            <person name="Klaysubun C."/>
            <person name="Duangmal K."/>
            <person name="Lipun K."/>
        </authorList>
    </citation>
    <scope>NUCLEOTIDE SEQUENCE [LARGE SCALE GENOMIC DNA]</scope>
    <source>
        <strain evidence="2 3">JCM 11839</strain>
    </source>
</reference>
<feature type="region of interest" description="Disordered" evidence="1">
    <location>
        <begin position="50"/>
        <end position="80"/>
    </location>
</feature>
<evidence type="ECO:0000256" key="1">
    <source>
        <dbReference type="SAM" id="MobiDB-lite"/>
    </source>
</evidence>
<gene>
    <name evidence="2" type="ORF">HF577_36355</name>
</gene>
<name>A0ABX1RQ78_9PSEU</name>
<protein>
    <submittedName>
        <fullName evidence="2">Uncharacterized protein</fullName>
    </submittedName>
</protein>
<organism evidence="2 3">
    <name type="scientific">Pseudonocardia xinjiangensis</name>
    <dbReference type="NCBI Taxonomy" id="75289"/>
    <lineage>
        <taxon>Bacteria</taxon>
        <taxon>Bacillati</taxon>
        <taxon>Actinomycetota</taxon>
        <taxon>Actinomycetes</taxon>
        <taxon>Pseudonocardiales</taxon>
        <taxon>Pseudonocardiaceae</taxon>
        <taxon>Pseudonocardia</taxon>
    </lineage>
</organism>
<proteinExistence type="predicted"/>
<sequence length="80" mass="8232">MIMICERCYAPIGEGEAVVRLAHVAEAYADGSMVWRYSYVHPAGAVACGETLPPGTQGSGAPRPDTGGWDPARGIGGGRG</sequence>
<dbReference type="EMBL" id="JAAXKY010000253">
    <property type="protein sequence ID" value="NMH82545.1"/>
    <property type="molecule type" value="Genomic_DNA"/>
</dbReference>